<organism evidence="2 3">
    <name type="scientific">Frigoriglobus tundricola</name>
    <dbReference type="NCBI Taxonomy" id="2774151"/>
    <lineage>
        <taxon>Bacteria</taxon>
        <taxon>Pseudomonadati</taxon>
        <taxon>Planctomycetota</taxon>
        <taxon>Planctomycetia</taxon>
        <taxon>Gemmatales</taxon>
        <taxon>Gemmataceae</taxon>
        <taxon>Frigoriglobus</taxon>
    </lineage>
</organism>
<evidence type="ECO:0000256" key="1">
    <source>
        <dbReference type="SAM" id="MobiDB-lite"/>
    </source>
</evidence>
<keyword evidence="3" id="KW-1185">Reference proteome</keyword>
<dbReference type="Proteomes" id="UP000503447">
    <property type="component" value="Chromosome"/>
</dbReference>
<feature type="compositionally biased region" description="Basic residues" evidence="1">
    <location>
        <begin position="27"/>
        <end position="37"/>
    </location>
</feature>
<name>A0A6M5YMS4_9BACT</name>
<dbReference type="EMBL" id="CP053452">
    <property type="protein sequence ID" value="QJW94884.1"/>
    <property type="molecule type" value="Genomic_DNA"/>
</dbReference>
<protein>
    <submittedName>
        <fullName evidence="2">Uncharacterized protein</fullName>
    </submittedName>
</protein>
<dbReference type="KEGG" id="ftj:FTUN_2410"/>
<proteinExistence type="predicted"/>
<gene>
    <name evidence="2" type="ORF">FTUN_2410</name>
</gene>
<evidence type="ECO:0000313" key="3">
    <source>
        <dbReference type="Proteomes" id="UP000503447"/>
    </source>
</evidence>
<reference evidence="3" key="1">
    <citation type="submission" date="2020-05" db="EMBL/GenBank/DDBJ databases">
        <title>Frigoriglobus tundricola gen. nov., sp. nov., a psychrotolerant cellulolytic planctomycete of the family Gemmataceae with two divergent copies of 16S rRNA gene.</title>
        <authorList>
            <person name="Kulichevskaya I.S."/>
            <person name="Ivanova A.A."/>
            <person name="Naumoff D.G."/>
            <person name="Beletsky A.V."/>
            <person name="Rijpstra W.I.C."/>
            <person name="Sinninghe Damste J.S."/>
            <person name="Mardanov A.V."/>
            <person name="Ravin N.V."/>
            <person name="Dedysh S.N."/>
        </authorList>
    </citation>
    <scope>NUCLEOTIDE SEQUENCE [LARGE SCALE GENOMIC DNA]</scope>
    <source>
        <strain evidence="3">PL17</strain>
    </source>
</reference>
<dbReference type="AlphaFoldDB" id="A0A6M5YMS4"/>
<accession>A0A6M5YMS4</accession>
<evidence type="ECO:0000313" key="2">
    <source>
        <dbReference type="EMBL" id="QJW94884.1"/>
    </source>
</evidence>
<feature type="region of interest" description="Disordered" evidence="1">
    <location>
        <begin position="1"/>
        <end position="37"/>
    </location>
</feature>
<sequence>MRSELKAITASAPSRLGQPGHPPAQARSRRSLRRGIL</sequence>